<proteinExistence type="predicted"/>
<evidence type="ECO:0000313" key="2">
    <source>
        <dbReference type="Proteomes" id="UP001367676"/>
    </source>
</evidence>
<comment type="caution">
    <text evidence="1">The sequence shown here is derived from an EMBL/GenBank/DDBJ whole genome shotgun (WGS) entry which is preliminary data.</text>
</comment>
<protein>
    <submittedName>
        <fullName evidence="1">Uncharacterized protein</fullName>
    </submittedName>
</protein>
<evidence type="ECO:0000313" key="1">
    <source>
        <dbReference type="EMBL" id="KAK7590816.1"/>
    </source>
</evidence>
<gene>
    <name evidence="1" type="ORF">V9T40_002429</name>
</gene>
<name>A0AAN9TIG6_9HEMI</name>
<sequence>MLDIWLETIKKNGTLEQQSSHQQNIKEIKGVLPLDGMTKSKSLWDLLDANCKQQEGLEKGDRDLCPTVGRVGGGLPEKLLDANKNSL</sequence>
<organism evidence="1 2">
    <name type="scientific">Parthenolecanium corni</name>
    <dbReference type="NCBI Taxonomy" id="536013"/>
    <lineage>
        <taxon>Eukaryota</taxon>
        <taxon>Metazoa</taxon>
        <taxon>Ecdysozoa</taxon>
        <taxon>Arthropoda</taxon>
        <taxon>Hexapoda</taxon>
        <taxon>Insecta</taxon>
        <taxon>Pterygota</taxon>
        <taxon>Neoptera</taxon>
        <taxon>Paraneoptera</taxon>
        <taxon>Hemiptera</taxon>
        <taxon>Sternorrhyncha</taxon>
        <taxon>Coccoidea</taxon>
        <taxon>Coccidae</taxon>
        <taxon>Parthenolecanium</taxon>
    </lineage>
</organism>
<dbReference type="Proteomes" id="UP001367676">
    <property type="component" value="Unassembled WGS sequence"/>
</dbReference>
<dbReference type="AlphaFoldDB" id="A0AAN9TIG6"/>
<dbReference type="EMBL" id="JBBCAQ010000022">
    <property type="protein sequence ID" value="KAK7590816.1"/>
    <property type="molecule type" value="Genomic_DNA"/>
</dbReference>
<accession>A0AAN9TIG6</accession>
<keyword evidence="2" id="KW-1185">Reference proteome</keyword>
<reference evidence="1 2" key="1">
    <citation type="submission" date="2024-03" db="EMBL/GenBank/DDBJ databases">
        <title>Adaptation during the transition from Ophiocordyceps entomopathogen to insect associate is accompanied by gene loss and intensified selection.</title>
        <authorList>
            <person name="Ward C.M."/>
            <person name="Onetto C.A."/>
            <person name="Borneman A.R."/>
        </authorList>
    </citation>
    <scope>NUCLEOTIDE SEQUENCE [LARGE SCALE GENOMIC DNA]</scope>
    <source>
        <strain evidence="1">AWRI1</strain>
        <tissue evidence="1">Single Adult Female</tissue>
    </source>
</reference>